<accession>A0A6M3JS43</accession>
<sequence length="54" mass="6313">MNLDRKNILNKLDNHQKLLSMTSDKVLPIKQVLINDISEIKNIIEVATRQEKKK</sequence>
<dbReference type="EMBL" id="MT141882">
    <property type="protein sequence ID" value="QJA71567.1"/>
    <property type="molecule type" value="Genomic_DNA"/>
</dbReference>
<evidence type="ECO:0000313" key="2">
    <source>
        <dbReference type="EMBL" id="QJA98038.1"/>
    </source>
</evidence>
<dbReference type="AlphaFoldDB" id="A0A6M3JS43"/>
<reference evidence="1" key="1">
    <citation type="submission" date="2020-03" db="EMBL/GenBank/DDBJ databases">
        <title>The deep terrestrial virosphere.</title>
        <authorList>
            <person name="Holmfeldt K."/>
            <person name="Nilsson E."/>
            <person name="Simone D."/>
            <person name="Lopez-Fernandez M."/>
            <person name="Wu X."/>
            <person name="de Brujin I."/>
            <person name="Lundin D."/>
            <person name="Andersson A."/>
            <person name="Bertilsson S."/>
            <person name="Dopson M."/>
        </authorList>
    </citation>
    <scope>NUCLEOTIDE SEQUENCE</scope>
    <source>
        <strain evidence="1">MM415A03140</strain>
        <strain evidence="2">MM415B05749</strain>
    </source>
</reference>
<protein>
    <submittedName>
        <fullName evidence="1">Uncharacterized protein</fullName>
    </submittedName>
</protein>
<name>A0A6M3JS43_9ZZZZ</name>
<organism evidence="1">
    <name type="scientific">viral metagenome</name>
    <dbReference type="NCBI Taxonomy" id="1070528"/>
    <lineage>
        <taxon>unclassified sequences</taxon>
        <taxon>metagenomes</taxon>
        <taxon>organismal metagenomes</taxon>
    </lineage>
</organism>
<dbReference type="EMBL" id="MT143547">
    <property type="protein sequence ID" value="QJA98038.1"/>
    <property type="molecule type" value="Genomic_DNA"/>
</dbReference>
<gene>
    <name evidence="1" type="ORF">MM415A03140_0008</name>
    <name evidence="2" type="ORF">MM415B05749_0007</name>
</gene>
<evidence type="ECO:0000313" key="1">
    <source>
        <dbReference type="EMBL" id="QJA71567.1"/>
    </source>
</evidence>
<proteinExistence type="predicted"/>